<dbReference type="Proteomes" id="UP000030944">
    <property type="component" value="Chromosome"/>
</dbReference>
<dbReference type="EMBL" id="LXWN01000001">
    <property type="protein sequence ID" value="PTL88105.1"/>
    <property type="molecule type" value="Genomic_DNA"/>
</dbReference>
<evidence type="ECO:0000313" key="4">
    <source>
        <dbReference type="Proteomes" id="UP000241022"/>
    </source>
</evidence>
<dbReference type="Gene3D" id="3.10.129.10">
    <property type="entry name" value="Hotdog Thioesterase"/>
    <property type="match status" value="1"/>
</dbReference>
<reference evidence="2" key="2">
    <citation type="submission" date="2016-05" db="EMBL/GenBank/DDBJ databases">
        <authorList>
            <person name="Lavstsen T."/>
            <person name="Jespersen J.S."/>
        </authorList>
    </citation>
    <scope>NUCLEOTIDE SEQUENCE [LARGE SCALE GENOMIC DNA]</scope>
    <source>
        <strain evidence="2">U25</strain>
    </source>
</reference>
<keyword evidence="4" id="KW-1185">Reference proteome</keyword>
<dbReference type="GeneID" id="24816760"/>
<dbReference type="Proteomes" id="UP000241022">
    <property type="component" value="Unassembled WGS sequence"/>
</dbReference>
<evidence type="ECO:0000313" key="3">
    <source>
        <dbReference type="Proteomes" id="UP000030944"/>
    </source>
</evidence>
<reference evidence="1 3" key="1">
    <citation type="journal article" date="2015" name="Proc. Natl. Acad. Sci. U.S.A.">
        <title>Genomic and proteomic characterization of "Candidatus Nitrosopelagicus brevis": An ammonia-oxidizing archaeon from the open ocean.</title>
        <authorList>
            <person name="Santoro A.E."/>
            <person name="Dupont C.L."/>
            <person name="Richter R.A."/>
            <person name="Craig M.T."/>
            <person name="Carini P."/>
            <person name="McIlvin M.R."/>
            <person name="Yang Y."/>
            <person name="Orsi W.D."/>
            <person name="Moran D.M."/>
            <person name="Saito M.A."/>
        </authorList>
    </citation>
    <scope>NUCLEOTIDE SEQUENCE [LARGE SCALE GENOMIC DNA]</scope>
    <source>
        <strain evidence="1">CN25</strain>
        <strain evidence="3">V2</strain>
    </source>
</reference>
<dbReference type="KEGG" id="nbv:T478_0871"/>
<reference evidence="2 4" key="3">
    <citation type="submission" date="2018-04" db="EMBL/GenBank/DDBJ databases">
        <title>Transcriptomics of ammonia oxidizing archaea.</title>
        <authorList>
            <person name="Carini P."/>
        </authorList>
    </citation>
    <scope>NUCLEOTIDE SEQUENCE [LARGE SCALE GENOMIC DNA]</scope>
    <source>
        <strain evidence="2 4">U25</strain>
    </source>
</reference>
<evidence type="ECO:0000313" key="2">
    <source>
        <dbReference type="EMBL" id="PTL88105.1"/>
    </source>
</evidence>
<dbReference type="OrthoDB" id="4149at2157"/>
<dbReference type="EMBL" id="CP007026">
    <property type="protein sequence ID" value="AJA93223.1"/>
    <property type="molecule type" value="Genomic_DNA"/>
</dbReference>
<dbReference type="HOGENOM" id="CLU_1745471_0_0_2"/>
<dbReference type="SUPFAM" id="SSF54637">
    <property type="entry name" value="Thioesterase/thiol ester dehydrase-isomerase"/>
    <property type="match status" value="1"/>
</dbReference>
<name>A0A0A7V2Z1_9ARCH</name>
<sequence length="153" mass="17915">MEKFKTIKVGNSFVSTTSISKKELDEYLGFSRIKNAMFEIDSGKDENRVISGRAIISRMEGEFTRLRQIYGNYIVLYGIDGDEEWKNRQTRFVRPVYTDQVLRLKYTISDKRDIDDEYGLISVDFEATFEDGELVLTSKKNLYRIKKEPPSNR</sequence>
<dbReference type="STRING" id="1410606.T478_0871"/>
<proteinExistence type="predicted"/>
<organism evidence="1 3">
    <name type="scientific">Candidatus Nitrosopelagicus brevis</name>
    <dbReference type="NCBI Taxonomy" id="1410606"/>
    <lineage>
        <taxon>Archaea</taxon>
        <taxon>Nitrososphaerota</taxon>
    </lineage>
</organism>
<dbReference type="AlphaFoldDB" id="A0A0A7V2Z1"/>
<protein>
    <submittedName>
        <fullName evidence="1">Uncharacterized protein</fullName>
    </submittedName>
</protein>
<gene>
    <name evidence="2" type="ORF">A7X95_02215</name>
    <name evidence="1" type="ORF">T478_0871</name>
</gene>
<evidence type="ECO:0000313" key="1">
    <source>
        <dbReference type="EMBL" id="AJA93223.1"/>
    </source>
</evidence>
<accession>A0A0A7V2Z1</accession>
<dbReference type="InterPro" id="IPR029069">
    <property type="entry name" value="HotDog_dom_sf"/>
</dbReference>
<dbReference type="RefSeq" id="WP_048105460.1">
    <property type="nucleotide sequence ID" value="NZ_CP007026.1"/>
</dbReference>